<keyword evidence="3" id="KW-0472">Membrane</keyword>
<keyword evidence="1" id="KW-0175">Coiled coil</keyword>
<feature type="transmembrane region" description="Helical" evidence="3">
    <location>
        <begin position="81"/>
        <end position="106"/>
    </location>
</feature>
<accession>A0A2H6K8S7</accession>
<sequence>MSTPNQVGVRKSMRDVLRPRPIIDGSKLMNELLSLEKVERHWEVGFRRRFLMSKEDDWQSIAQPHRVGATQWDMGGLLCGALLMASLYGMLSHSPAAMIVAFFAMCHLLQLRLHRDRLTLHFCITACLGYTALMVERLVVDSEHTLNYAGIITILGFTFLHLVAVILLARYTVGRMFERFADSCLQFRIPPLLEFQSLATGVVAGLGAIFAVARLYCISFTAFVTVCFVFFSRLPFPAARRADAADVNAQLDGVPRQPASRSFFEACMPVVRCLISVMFTGAALCVCIASAIDDHVLSLSAQGSFKKWESEHGLAGDFVTIFRSLAYMLSAMCGIILVLQIIKLVQLLLNSARLRGVLEHCTVFMGKACVGTRGELVYSYHNYSLDKLGKVVAVNTMGKQPLLGYDRSTMTCYDIYLAMQRRALHALSLQSYFCYVPIGYLYATDRDSNIQLRTRVKLERMAAELDLRIARERQRRLEARRERQRRLELEKAARNRPEFISTSIPADLGIHVVPVLHDSYQEAREEEMSRHRSMSIPVNLSLCNVADLAAVSSLRDRMYQRRCVTTAVGDDFYLRRRTIIDRVRCSWLEQPAESIPLFETVMPMSPKVYRDPNRGDFNFNTIDSALSSVFRGLELMKTAESALDTTPQRLHGPPYDKYKLDPTDIYPLNFDSSHRNAVPPDGGDLLSCSPSAKAELPDDVLVTINMCEATPIRPEFETEEQDARSANISKAVTPQSCIAGVVDADLSPEQFMDAFEVHESVQFIDIGSSKSSIGFIDLPPEQIRSACAAGHVDTLGKWHWLDSAVNSALTSNGVNVPSIRSDPPIHIDTEEFERRRPLEEILEGEYYINDKGELVVKSDSRYVPVRYHGERSVKRLTEFYNSGHKRAVEQGITGRSSDKEEGDHYGVHSINITTSPLHLHTISIGSDNILPVEALNRRASHHLIITDSVRCDMEAEAVNAETDSQLSEVVSFNEFETEDRPEFVVTREYELYTPFNLTQIPKGSGQSLQRSQIADRSRKETTDSSYAPLSSLGTDEAEEKHVDGESSEPLGVAAGTDGEGTAYNDRSEASSTDSLETFGELSPRELRKIAAARHLPLALDSRQEKVFSICPPRRHGAVVSALHPKADEYVDSVSTTPADIRRHKINGSSGCDYRNRYADSADGSLTSPGSSLATPSPNSGHTRPVIPQRRWRNEFDFSPVAVHSTEDVLRELMQDIDIVDSAVEDHASDVSHDFIFGR</sequence>
<keyword evidence="3" id="KW-1133">Transmembrane helix</keyword>
<feature type="compositionally biased region" description="Polar residues" evidence="2">
    <location>
        <begin position="1023"/>
        <end position="1033"/>
    </location>
</feature>
<feature type="compositionally biased region" description="Basic and acidic residues" evidence="2">
    <location>
        <begin position="1013"/>
        <end position="1022"/>
    </location>
</feature>
<feature type="transmembrane region" description="Helical" evidence="3">
    <location>
        <begin position="423"/>
        <end position="443"/>
    </location>
</feature>
<feature type="region of interest" description="Disordered" evidence="2">
    <location>
        <begin position="998"/>
        <end position="1079"/>
    </location>
</feature>
<dbReference type="VEuPathDB" id="PiroplasmaDB:BOVATA_009050"/>
<organism evidence="4 5">
    <name type="scientific">Babesia ovata</name>
    <dbReference type="NCBI Taxonomy" id="189622"/>
    <lineage>
        <taxon>Eukaryota</taxon>
        <taxon>Sar</taxon>
        <taxon>Alveolata</taxon>
        <taxon>Apicomplexa</taxon>
        <taxon>Aconoidasida</taxon>
        <taxon>Piroplasmida</taxon>
        <taxon>Babesiidae</taxon>
        <taxon>Babesia</taxon>
    </lineage>
</organism>
<name>A0A2H6K8S7_9APIC</name>
<feature type="region of interest" description="Disordered" evidence="2">
    <location>
        <begin position="1159"/>
        <end position="1185"/>
    </location>
</feature>
<reference evidence="4 5" key="1">
    <citation type="journal article" date="2017" name="BMC Genomics">
        <title>Whole-genome assembly of Babesia ovata and comparative genomics between closely related pathogens.</title>
        <authorList>
            <person name="Yamagishi J."/>
            <person name="Asada M."/>
            <person name="Hakimi H."/>
            <person name="Tanaka T.Q."/>
            <person name="Sugimoto C."/>
            <person name="Kawazu S."/>
        </authorList>
    </citation>
    <scope>NUCLEOTIDE SEQUENCE [LARGE SCALE GENOMIC DNA]</scope>
    <source>
        <strain evidence="4 5">Miyake</strain>
    </source>
</reference>
<dbReference type="EMBL" id="BDSA01000001">
    <property type="protein sequence ID" value="GBE59412.1"/>
    <property type="molecule type" value="Genomic_DNA"/>
</dbReference>
<feature type="transmembrane region" description="Helical" evidence="3">
    <location>
        <begin position="118"/>
        <end position="140"/>
    </location>
</feature>
<comment type="caution">
    <text evidence="4">The sequence shown here is derived from an EMBL/GenBank/DDBJ whole genome shotgun (WGS) entry which is preliminary data.</text>
</comment>
<feature type="transmembrane region" description="Helical" evidence="3">
    <location>
        <begin position="325"/>
        <end position="345"/>
    </location>
</feature>
<evidence type="ECO:0000256" key="3">
    <source>
        <dbReference type="SAM" id="Phobius"/>
    </source>
</evidence>
<evidence type="ECO:0000256" key="1">
    <source>
        <dbReference type="SAM" id="Coils"/>
    </source>
</evidence>
<keyword evidence="5" id="KW-1185">Reference proteome</keyword>
<evidence type="ECO:0000256" key="2">
    <source>
        <dbReference type="SAM" id="MobiDB-lite"/>
    </source>
</evidence>
<dbReference type="Proteomes" id="UP000236319">
    <property type="component" value="Unassembled WGS sequence"/>
</dbReference>
<evidence type="ECO:0000313" key="5">
    <source>
        <dbReference type="Proteomes" id="UP000236319"/>
    </source>
</evidence>
<feature type="coiled-coil region" evidence="1">
    <location>
        <begin position="455"/>
        <end position="487"/>
    </location>
</feature>
<dbReference type="RefSeq" id="XP_028865655.1">
    <property type="nucleotide sequence ID" value="XM_029009822.1"/>
</dbReference>
<feature type="transmembrane region" description="Helical" evidence="3">
    <location>
        <begin position="270"/>
        <end position="292"/>
    </location>
</feature>
<dbReference type="GeneID" id="39873182"/>
<keyword evidence="3" id="KW-0812">Transmembrane</keyword>
<proteinExistence type="predicted"/>
<protein>
    <submittedName>
        <fullName evidence="4">5-hydroxymethyluracil DNA glycosylase</fullName>
    </submittedName>
</protein>
<feature type="transmembrane region" description="Helical" evidence="3">
    <location>
        <begin position="146"/>
        <end position="171"/>
    </location>
</feature>
<feature type="compositionally biased region" description="Polar residues" evidence="2">
    <location>
        <begin position="998"/>
        <end position="1012"/>
    </location>
</feature>
<feature type="transmembrane region" description="Helical" evidence="3">
    <location>
        <begin position="218"/>
        <end position="236"/>
    </location>
</feature>
<evidence type="ECO:0000313" key="4">
    <source>
        <dbReference type="EMBL" id="GBE59412.1"/>
    </source>
</evidence>
<dbReference type="AlphaFoldDB" id="A0A2H6K8S7"/>
<dbReference type="OrthoDB" id="365390at2759"/>
<gene>
    <name evidence="4" type="ORF">BOVATA_009050</name>
</gene>
<feature type="compositionally biased region" description="Polar residues" evidence="2">
    <location>
        <begin position="1163"/>
        <end position="1181"/>
    </location>
</feature>